<comment type="caution">
    <text evidence="1">The sequence shown here is derived from an EMBL/GenBank/DDBJ whole genome shotgun (WGS) entry which is preliminary data.</text>
</comment>
<name>A0ABS6DK78_9ENTR</name>
<dbReference type="EMBL" id="JAGRYU010000030">
    <property type="protein sequence ID" value="MBU4683615.1"/>
    <property type="molecule type" value="Genomic_DNA"/>
</dbReference>
<proteinExistence type="predicted"/>
<evidence type="ECO:0000313" key="2">
    <source>
        <dbReference type="Proteomes" id="UP000686327"/>
    </source>
</evidence>
<evidence type="ECO:0008006" key="3">
    <source>
        <dbReference type="Google" id="ProtNLM"/>
    </source>
</evidence>
<evidence type="ECO:0000313" key="1">
    <source>
        <dbReference type="EMBL" id="MBU4683615.1"/>
    </source>
</evidence>
<dbReference type="RefSeq" id="WP_216376573.1">
    <property type="nucleotide sequence ID" value="NZ_JAGRYT010000003.1"/>
</dbReference>
<organism evidence="1 2">
    <name type="scientific">Cedecea davisae</name>
    <dbReference type="NCBI Taxonomy" id="158484"/>
    <lineage>
        <taxon>Bacteria</taxon>
        <taxon>Pseudomonadati</taxon>
        <taxon>Pseudomonadota</taxon>
        <taxon>Gammaproteobacteria</taxon>
        <taxon>Enterobacterales</taxon>
        <taxon>Enterobacteriaceae</taxon>
        <taxon>Cedecea</taxon>
    </lineage>
</organism>
<gene>
    <name evidence="1" type="ORF">KC222_16535</name>
</gene>
<sequence>MTVSKHRVTRPDEIEMKRRAWHQARRAILCARPDESPLTPPATLYEELAIGYHIRQLSKLKRWFIERELPLPE</sequence>
<keyword evidence="2" id="KW-1185">Reference proteome</keyword>
<protein>
    <recommendedName>
        <fullName evidence="3">Dehydrogenase</fullName>
    </recommendedName>
</protein>
<reference evidence="2" key="1">
    <citation type="submission" date="2023-07" db="EMBL/GenBank/DDBJ databases">
        <title>Cedecea davisae an AmpC producer and its therapeutic implications.</title>
        <authorList>
            <person name="Notter J."/>
        </authorList>
    </citation>
    <scope>NUCLEOTIDE SEQUENCE [LARGE SCALE GENOMIC DNA]</scope>
    <source>
        <strain evidence="2">1</strain>
    </source>
</reference>
<dbReference type="Proteomes" id="UP000686327">
    <property type="component" value="Unassembled WGS sequence"/>
</dbReference>
<accession>A0ABS6DK78</accession>